<dbReference type="KEGG" id="bce:BC4487"/>
<dbReference type="EC" id="5.6.2.4" evidence="7"/>
<evidence type="ECO:0000313" key="11">
    <source>
        <dbReference type="EMBL" id="AAP11400.1"/>
    </source>
</evidence>
<dbReference type="GO" id="GO:0005829">
    <property type="term" value="C:cytosol"/>
    <property type="evidence" value="ECO:0000318"/>
    <property type="project" value="GO_Central"/>
</dbReference>
<dbReference type="GO" id="GO:0000725">
    <property type="term" value="P:recombinational repair"/>
    <property type="evidence" value="ECO:0000318"/>
    <property type="project" value="GO_Central"/>
</dbReference>
<gene>
    <name evidence="11" type="ordered locus">BC_4487</name>
</gene>
<dbReference type="OrthoDB" id="9787585at2"/>
<keyword evidence="1 9" id="KW-0547">Nucleotide-binding</keyword>
<reference evidence="11 12" key="1">
    <citation type="journal article" date="2003" name="Nature">
        <title>Genome sequence of Bacillus cereus and comparative analysis with Bacillus anthracis.</title>
        <authorList>
            <person name="Ivanova N."/>
            <person name="Sorokin A."/>
            <person name="Anderson I."/>
            <person name="Galleron N."/>
            <person name="Candelon B."/>
            <person name="Kapatral V."/>
            <person name="Bhattacharyya A."/>
            <person name="Reznik G."/>
            <person name="Mikhailova N."/>
            <person name="Lapidus A."/>
            <person name="Chu L."/>
            <person name="Mazur M."/>
            <person name="Goltsman E."/>
            <person name="Larsen N."/>
            <person name="D'Souza M."/>
            <person name="Walunas T."/>
            <person name="Grechkin Y."/>
            <person name="Pusch G."/>
            <person name="Haselkorn R."/>
            <person name="Fonstein M."/>
            <person name="Ehrlich S.D."/>
            <person name="Overbeek R."/>
            <person name="Kyrpides N."/>
        </authorList>
    </citation>
    <scope>NUCLEOTIDE SEQUENCE [LARGE SCALE GENOMIC DNA]</scope>
    <source>
        <strain evidence="12">ATCC 14579 / DSM 31 / CCUG 7414 / JCM 2152 / NBRC 15305 / NCIMB 9373 / NCTC 2599 / NRRL B-3711</strain>
    </source>
</reference>
<comment type="catalytic activity">
    <reaction evidence="6">
        <text>Couples ATP hydrolysis with the unwinding of duplex DNA by translocating in the 3'-5' direction.</text>
        <dbReference type="EC" id="5.6.2.4"/>
    </reaction>
</comment>
<dbReference type="InterPro" id="IPR014017">
    <property type="entry name" value="DNA_helicase_UvrD-like_C"/>
</dbReference>
<comment type="catalytic activity">
    <reaction evidence="8">
        <text>ATP + H2O = ADP + phosphate + H(+)</text>
        <dbReference type="Rhea" id="RHEA:13065"/>
        <dbReference type="ChEBI" id="CHEBI:15377"/>
        <dbReference type="ChEBI" id="CHEBI:15378"/>
        <dbReference type="ChEBI" id="CHEBI:30616"/>
        <dbReference type="ChEBI" id="CHEBI:43474"/>
        <dbReference type="ChEBI" id="CHEBI:456216"/>
        <dbReference type="EC" id="5.6.2.4"/>
    </reaction>
</comment>
<dbReference type="InterPro" id="IPR027417">
    <property type="entry name" value="P-loop_NTPase"/>
</dbReference>
<dbReference type="GO" id="GO:0043138">
    <property type="term" value="F:3'-5' DNA helicase activity"/>
    <property type="evidence" value="ECO:0000318"/>
    <property type="project" value="GO_Central"/>
</dbReference>
<dbReference type="RefSeq" id="WP_001207706.1">
    <property type="nucleotide sequence ID" value="NC_004722.1"/>
</dbReference>
<dbReference type="Pfam" id="PF13361">
    <property type="entry name" value="UvrD_C"/>
    <property type="match status" value="1"/>
</dbReference>
<proteinExistence type="predicted"/>
<dbReference type="HOGENOM" id="CLU_026842_1_0_9"/>
<keyword evidence="4 9" id="KW-0067">ATP-binding</keyword>
<evidence type="ECO:0000256" key="7">
    <source>
        <dbReference type="ARBA" id="ARBA00034808"/>
    </source>
</evidence>
<accession>Q817P7</accession>
<evidence type="ECO:0000313" key="12">
    <source>
        <dbReference type="Proteomes" id="UP000001417"/>
    </source>
</evidence>
<keyword evidence="12" id="KW-1185">Reference proteome</keyword>
<evidence type="ECO:0000256" key="9">
    <source>
        <dbReference type="PROSITE-ProRule" id="PRU00560"/>
    </source>
</evidence>
<evidence type="ECO:0000256" key="6">
    <source>
        <dbReference type="ARBA" id="ARBA00034617"/>
    </source>
</evidence>
<organism evidence="11 12">
    <name type="scientific">Bacillus cereus (strain ATCC 14579 / DSM 31 / CCUG 7414 / JCM 2152 / NBRC 15305 / NCIMB 9373 / NCTC 2599 / NRRL B-3711)</name>
    <dbReference type="NCBI Taxonomy" id="226900"/>
    <lineage>
        <taxon>Bacteria</taxon>
        <taxon>Bacillati</taxon>
        <taxon>Bacillota</taxon>
        <taxon>Bacilli</taxon>
        <taxon>Bacillales</taxon>
        <taxon>Bacillaceae</taxon>
        <taxon>Bacillus</taxon>
        <taxon>Bacillus cereus group</taxon>
    </lineage>
</organism>
<name>Q817P7_BACCR</name>
<sequence length="472" mass="54105">MALPTPVGQQCDVLSFPAEGHFVVLGTAGSGKTTLAILRASMLSRGYCIDEEKTLLLTFNKALVTYLNSFAKNELKNVDVRNYHSFARGYLNSRGKLGRNDIVPNFKWDNQKLSMIKAAKDLVKQKYPKEVTFEREEVVFYEEIQWLQRMGIEDLGKYEKITRTGRIGTRINRDKRRYFFEVYQEYLKIREERGYKYDWDDMAYFVREEFNVDTRERMYKHIIIDEGQDFSPVMLQSLAAAVPKGGSLTFFGDVAQQIYGQGLSWRFAGLKPKKIEEFKENHRNSKHIADLAFAISSSEYYTGAPDIVKPMTRKALGAKPALVKFEGMDKEIKQVIDWVNGARKNQTVAVLVRTRGMVNLLEERLLEQGIQSQVIKKDMNKWNGAPGVSIGTYHSAKGLEFDVVLMPFCEKEVMPDKERILALEGEGEAKREDVKLIYVGVTRAKYTLIISYSNEITDLIPVDEELLQVTEI</sequence>
<keyword evidence="2 9" id="KW-0378">Hydrolase</keyword>
<keyword evidence="5" id="KW-0413">Isomerase</keyword>
<dbReference type="EMBL" id="AE016877">
    <property type="protein sequence ID" value="AAP11400.1"/>
    <property type="molecule type" value="Genomic_DNA"/>
</dbReference>
<dbReference type="PANTHER" id="PTHR11070:SF3">
    <property type="entry name" value="DNA 3'-5' HELICASE"/>
    <property type="match status" value="1"/>
</dbReference>
<evidence type="ECO:0000256" key="2">
    <source>
        <dbReference type="ARBA" id="ARBA00022801"/>
    </source>
</evidence>
<dbReference type="GO" id="GO:0005524">
    <property type="term" value="F:ATP binding"/>
    <property type="evidence" value="ECO:0007669"/>
    <property type="project" value="UniProtKB-UniRule"/>
</dbReference>
<dbReference type="Pfam" id="PF00580">
    <property type="entry name" value="UvrD-helicase"/>
    <property type="match status" value="1"/>
</dbReference>
<dbReference type="Gene3D" id="3.40.50.300">
    <property type="entry name" value="P-loop containing nucleotide triphosphate hydrolases"/>
    <property type="match status" value="2"/>
</dbReference>
<evidence type="ECO:0000256" key="3">
    <source>
        <dbReference type="ARBA" id="ARBA00022806"/>
    </source>
</evidence>
<dbReference type="GeneID" id="99620754"/>
<dbReference type="Proteomes" id="UP000001417">
    <property type="component" value="Chromosome"/>
</dbReference>
<dbReference type="PANTHER" id="PTHR11070">
    <property type="entry name" value="UVRD / RECB / PCRA DNA HELICASE FAMILY MEMBER"/>
    <property type="match status" value="1"/>
</dbReference>
<dbReference type="AlphaFoldDB" id="Q817P7"/>
<evidence type="ECO:0000256" key="1">
    <source>
        <dbReference type="ARBA" id="ARBA00022741"/>
    </source>
</evidence>
<dbReference type="GO" id="GO:0016887">
    <property type="term" value="F:ATP hydrolysis activity"/>
    <property type="evidence" value="ECO:0007669"/>
    <property type="project" value="RHEA"/>
</dbReference>
<evidence type="ECO:0000256" key="5">
    <source>
        <dbReference type="ARBA" id="ARBA00023235"/>
    </source>
</evidence>
<evidence type="ECO:0000256" key="4">
    <source>
        <dbReference type="ARBA" id="ARBA00022840"/>
    </source>
</evidence>
<dbReference type="InterPro" id="IPR000212">
    <property type="entry name" value="DNA_helicase_UvrD/REP"/>
</dbReference>
<evidence type="ECO:0000259" key="10">
    <source>
        <dbReference type="PROSITE" id="PS51198"/>
    </source>
</evidence>
<dbReference type="PROSITE" id="PS51198">
    <property type="entry name" value="UVRD_HELICASE_ATP_BIND"/>
    <property type="match status" value="1"/>
</dbReference>
<protein>
    <recommendedName>
        <fullName evidence="7">DNA 3'-5' helicase</fullName>
        <ecNumber evidence="7">5.6.2.4</ecNumber>
    </recommendedName>
</protein>
<dbReference type="InterPro" id="IPR014016">
    <property type="entry name" value="UvrD-like_ATP-bd"/>
</dbReference>
<dbReference type="SMR" id="Q817P7"/>
<dbReference type="GO" id="GO:0003677">
    <property type="term" value="F:DNA binding"/>
    <property type="evidence" value="ECO:0007669"/>
    <property type="project" value="InterPro"/>
</dbReference>
<keyword evidence="3 9" id="KW-0347">Helicase</keyword>
<evidence type="ECO:0000256" key="8">
    <source>
        <dbReference type="ARBA" id="ARBA00048988"/>
    </source>
</evidence>
<feature type="domain" description="UvrD-like helicase ATP-binding" evidence="10">
    <location>
        <begin position="5"/>
        <end position="298"/>
    </location>
</feature>
<dbReference type="PATRIC" id="fig|226900.8.peg.4642"/>
<feature type="binding site" evidence="9">
    <location>
        <begin position="26"/>
        <end position="33"/>
    </location>
    <ligand>
        <name>ATP</name>
        <dbReference type="ChEBI" id="CHEBI:30616"/>
    </ligand>
</feature>
<dbReference type="SUPFAM" id="SSF52540">
    <property type="entry name" value="P-loop containing nucleoside triphosphate hydrolases"/>
    <property type="match status" value="1"/>
</dbReference>